<keyword evidence="2" id="KW-0808">Transferase</keyword>
<dbReference type="GO" id="GO:0005737">
    <property type="term" value="C:cytoplasm"/>
    <property type="evidence" value="ECO:0007669"/>
    <property type="project" value="TreeGrafter"/>
</dbReference>
<evidence type="ECO:0000256" key="4">
    <source>
        <dbReference type="SAM" id="MobiDB-lite"/>
    </source>
</evidence>
<dbReference type="InterPro" id="IPR001214">
    <property type="entry name" value="SET_dom"/>
</dbReference>
<dbReference type="Gene3D" id="1.10.220.160">
    <property type="match status" value="1"/>
</dbReference>
<feature type="region of interest" description="Disordered" evidence="4">
    <location>
        <begin position="207"/>
        <end position="235"/>
    </location>
</feature>
<sequence>MLRDIARMLPIQTVFCKILESWADSCDFVETPDCSQRSKSCTIAAECKDAANKSWKKGIRQNALIGWSQGLRFAGTHRHDCSKPEIAGILYANRSLVFFSAKLYEHAYLDIRRALMCGYPTDSMHKLLRRKALCIKHLGTQSGYEDAELVLYEALDASRRAKNIEFQQTIIKDLQNLALQSASKNDSTTAEVSSNFVLLPCSTETTAISQTPSTGKPTTKQDFDPTTQDKQSNGNMRSADACLLHKNETGELESLMDTATKEILPSIKPPEIKPFVHPKIEVAYLNGDRSVIASQDIKAGEVLLVEAPIAWVVSRTCRGEYCAFCFRRASVHGIYCPDCAFDEPYCSEMCRSKMQSLHAKECGNRSIQQMDDHTLLALRLSRIVCESRSTPNLCTMNFWPTIQQRITTKTKAPGFTQSGVYMDDIEALKYLASNITKIDKVDVLMASLKVLLLEQAITDTKDRLDRSMLMRLMMQISCNCIGISTTCFDHSDMDEEITSQREIRTGSGIYPTASLINHRASKNIRKGNAITISYGESAGRSLRATRQQNLKAGWGFECRCSACISEDDTKDRQLAGLKCPGCPYPLYEGEPRCPKCHSIVDISRQQKVMAKIDAVWHECQDHRKHDNVASLIQTLQGIQTDLESIMHPSSSRLGCMYDNLASLNVQLAKQGDNRILLSWCEKLLESSIRIVEGIFGLASIEAANEHNKMAYFMMAVDAEKGIKIARHAEGLFRTLYGDQCREIFQLHGIIAVMQKTLGIPYCKLDIARNMRELELAEMGFN</sequence>
<dbReference type="GO" id="GO:0032259">
    <property type="term" value="P:methylation"/>
    <property type="evidence" value="ECO:0007669"/>
    <property type="project" value="UniProtKB-KW"/>
</dbReference>
<keyword evidence="1" id="KW-0489">Methyltransferase</keyword>
<dbReference type="Proteomes" id="UP000077115">
    <property type="component" value="Unassembled WGS sequence"/>
</dbReference>
<reference evidence="6 7" key="1">
    <citation type="submission" date="2006-10" db="EMBL/GenBank/DDBJ databases">
        <title>The Genome Sequence of Batrachochytrium dendrobatidis JEL423.</title>
        <authorList>
            <consortium name="The Broad Institute Genome Sequencing Platform"/>
            <person name="Birren B."/>
            <person name="Lander E."/>
            <person name="Galagan J."/>
            <person name="Cuomo C."/>
            <person name="Devon K."/>
            <person name="Jaffe D."/>
            <person name="Butler J."/>
            <person name="Alvarez P."/>
            <person name="Gnerre S."/>
            <person name="Grabherr M."/>
            <person name="Kleber M."/>
            <person name="Mauceli E."/>
            <person name="Brockman W."/>
            <person name="Young S."/>
            <person name="LaButti K."/>
            <person name="Sykes S."/>
            <person name="DeCaprio D."/>
            <person name="Crawford M."/>
            <person name="Koehrsen M."/>
            <person name="Engels R."/>
            <person name="Montgomery P."/>
            <person name="Pearson M."/>
            <person name="Howarth C."/>
            <person name="Larson L."/>
            <person name="White J."/>
            <person name="O'Leary S."/>
            <person name="Kodira C."/>
            <person name="Zeng Q."/>
            <person name="Yandava C."/>
            <person name="Alvarado L."/>
            <person name="Longcore J."/>
            <person name="James T."/>
        </authorList>
    </citation>
    <scope>NUCLEOTIDE SEQUENCE [LARGE SCALE GENOMIC DNA]</scope>
    <source>
        <strain evidence="6 7">JEL423</strain>
    </source>
</reference>
<dbReference type="PANTHER" id="PTHR46165:SF2">
    <property type="entry name" value="SET AND MYND DOMAIN-CONTAINING PROTEIN 4"/>
    <property type="match status" value="1"/>
</dbReference>
<dbReference type="STRING" id="403673.A0A177WPN0"/>
<dbReference type="GO" id="GO:0008168">
    <property type="term" value="F:methyltransferase activity"/>
    <property type="evidence" value="ECO:0007669"/>
    <property type="project" value="UniProtKB-KW"/>
</dbReference>
<dbReference type="Gene3D" id="2.170.270.10">
    <property type="entry name" value="SET domain"/>
    <property type="match status" value="1"/>
</dbReference>
<organism evidence="6 7">
    <name type="scientific">Batrachochytrium dendrobatidis (strain JEL423)</name>
    <dbReference type="NCBI Taxonomy" id="403673"/>
    <lineage>
        <taxon>Eukaryota</taxon>
        <taxon>Fungi</taxon>
        <taxon>Fungi incertae sedis</taxon>
        <taxon>Chytridiomycota</taxon>
        <taxon>Chytridiomycota incertae sedis</taxon>
        <taxon>Chytridiomycetes</taxon>
        <taxon>Rhizophydiales</taxon>
        <taxon>Rhizophydiales incertae sedis</taxon>
        <taxon>Batrachochytrium</taxon>
    </lineage>
</organism>
<dbReference type="eggNOG" id="ENOG502SBR1">
    <property type="taxonomic scope" value="Eukaryota"/>
</dbReference>
<dbReference type="VEuPathDB" id="FungiDB:BDEG_25202"/>
<dbReference type="GO" id="GO:0042826">
    <property type="term" value="F:histone deacetylase binding"/>
    <property type="evidence" value="ECO:0007669"/>
    <property type="project" value="TreeGrafter"/>
</dbReference>
<evidence type="ECO:0000256" key="3">
    <source>
        <dbReference type="ARBA" id="ARBA00022691"/>
    </source>
</evidence>
<evidence type="ECO:0000313" key="7">
    <source>
        <dbReference type="Proteomes" id="UP000077115"/>
    </source>
</evidence>
<dbReference type="OrthoDB" id="2111421at2759"/>
<dbReference type="SUPFAM" id="SSF82199">
    <property type="entry name" value="SET domain"/>
    <property type="match status" value="1"/>
</dbReference>
<feature type="domain" description="SET" evidence="5">
    <location>
        <begin position="278"/>
        <end position="535"/>
    </location>
</feature>
<evidence type="ECO:0000256" key="1">
    <source>
        <dbReference type="ARBA" id="ARBA00022603"/>
    </source>
</evidence>
<name>A0A177WPN0_BATDL</name>
<proteinExistence type="predicted"/>
<dbReference type="AlphaFoldDB" id="A0A177WPN0"/>
<evidence type="ECO:0000313" key="6">
    <source>
        <dbReference type="EMBL" id="OAJ41634.1"/>
    </source>
</evidence>
<dbReference type="EMBL" id="DS022306">
    <property type="protein sequence ID" value="OAJ41634.1"/>
    <property type="molecule type" value="Genomic_DNA"/>
</dbReference>
<dbReference type="GO" id="GO:0005634">
    <property type="term" value="C:nucleus"/>
    <property type="evidence" value="ECO:0007669"/>
    <property type="project" value="TreeGrafter"/>
</dbReference>
<protein>
    <recommendedName>
        <fullName evidence="5">SET domain-containing protein</fullName>
    </recommendedName>
</protein>
<accession>A0A177WPN0</accession>
<keyword evidence="3" id="KW-0949">S-adenosyl-L-methionine</keyword>
<gene>
    <name evidence="6" type="ORF">BDEG_25202</name>
</gene>
<dbReference type="InterPro" id="IPR052097">
    <property type="entry name" value="SET-MYND_domain_protein"/>
</dbReference>
<dbReference type="PROSITE" id="PS50280">
    <property type="entry name" value="SET"/>
    <property type="match status" value="1"/>
</dbReference>
<reference evidence="6 7" key="2">
    <citation type="submission" date="2016-05" db="EMBL/GenBank/DDBJ databases">
        <title>Lineage-specific infection strategies underlie the spectrum of fungal disease in amphibians.</title>
        <authorList>
            <person name="Cuomo C.A."/>
            <person name="Farrer R.A."/>
            <person name="James T."/>
            <person name="Longcore J."/>
            <person name="Birren B."/>
        </authorList>
    </citation>
    <scope>NUCLEOTIDE SEQUENCE [LARGE SCALE GENOMIC DNA]</scope>
    <source>
        <strain evidence="6 7">JEL423</strain>
    </source>
</reference>
<evidence type="ECO:0000259" key="5">
    <source>
        <dbReference type="PROSITE" id="PS50280"/>
    </source>
</evidence>
<evidence type="ECO:0000256" key="2">
    <source>
        <dbReference type="ARBA" id="ARBA00022679"/>
    </source>
</evidence>
<dbReference type="InterPro" id="IPR046341">
    <property type="entry name" value="SET_dom_sf"/>
</dbReference>
<dbReference type="PANTHER" id="PTHR46165">
    <property type="entry name" value="SET AND MYND DOMAIN-CONTAINING PROTEIN 4"/>
    <property type="match status" value="1"/>
</dbReference>
<dbReference type="Gene3D" id="6.10.140.2220">
    <property type="match status" value="1"/>
</dbReference>